<gene>
    <name evidence="2" type="ORF">FEV51_03110</name>
</gene>
<proteinExistence type="predicted"/>
<dbReference type="AlphaFoldDB" id="A0A5S3P9Q4"/>
<dbReference type="Proteomes" id="UP000309668">
    <property type="component" value="Unassembled WGS sequence"/>
</dbReference>
<protein>
    <submittedName>
        <fullName evidence="2">Uncharacterized protein</fullName>
    </submittedName>
</protein>
<accession>A0A5S3P9Q4</accession>
<evidence type="ECO:0000256" key="1">
    <source>
        <dbReference type="SAM" id="MobiDB-lite"/>
    </source>
</evidence>
<dbReference type="RefSeq" id="WP_138615776.1">
    <property type="nucleotide sequence ID" value="NZ_VCAO01000001.1"/>
</dbReference>
<evidence type="ECO:0000313" key="3">
    <source>
        <dbReference type="Proteomes" id="UP000309668"/>
    </source>
</evidence>
<feature type="region of interest" description="Disordered" evidence="1">
    <location>
        <begin position="251"/>
        <end position="272"/>
    </location>
</feature>
<sequence>MNAHTAISPNLPALISAIPGDHTRAPQTEFVRARQVVFIDRLSVTGSVRAAARAAGVSHQSAYRARRSCAQFRLAWNAALVAARRCAEDPLAARAIDGVEEQVFYHGEVIATRRRYCSRLLLAHLARLDKLAGDDAAIAFAEDWDAAMARFAAGEEAVPAAPDEPAEKHSPRPCNTWSMSPGAEPESVPEEEETEEELAEAMAQERPAHAPPPELLGDPAAVAACQREVFALGEEEWWCYGENYGFFQPGPDGIWRAEEEGGEGPDDGGAAA</sequence>
<dbReference type="EMBL" id="VCAO01000001">
    <property type="protein sequence ID" value="TMM50191.1"/>
    <property type="molecule type" value="Genomic_DNA"/>
</dbReference>
<feature type="compositionally biased region" description="Acidic residues" evidence="1">
    <location>
        <begin position="187"/>
        <end position="199"/>
    </location>
</feature>
<organism evidence="2 3">
    <name type="scientific">Qipengyuania marisflavi</name>
    <dbReference type="NCBI Taxonomy" id="2486356"/>
    <lineage>
        <taxon>Bacteria</taxon>
        <taxon>Pseudomonadati</taxon>
        <taxon>Pseudomonadota</taxon>
        <taxon>Alphaproteobacteria</taxon>
        <taxon>Sphingomonadales</taxon>
        <taxon>Erythrobacteraceae</taxon>
        <taxon>Qipengyuania</taxon>
    </lineage>
</organism>
<name>A0A5S3P9Q4_9SPHN</name>
<comment type="caution">
    <text evidence="2">The sequence shown here is derived from an EMBL/GenBank/DDBJ whole genome shotgun (WGS) entry which is preliminary data.</text>
</comment>
<reference evidence="2 3" key="1">
    <citation type="submission" date="2019-05" db="EMBL/GenBank/DDBJ databases">
        <title>Erythrobacter marisflavi sp. nov., isolated from isolated from water of an estuary environment.</title>
        <authorList>
            <person name="Yoon J.-H."/>
        </authorList>
    </citation>
    <scope>NUCLEOTIDE SEQUENCE [LARGE SCALE GENOMIC DNA]</scope>
    <source>
        <strain evidence="2 3">KEM-5</strain>
    </source>
</reference>
<dbReference type="OrthoDB" id="7428067at2"/>
<evidence type="ECO:0000313" key="2">
    <source>
        <dbReference type="EMBL" id="TMM50191.1"/>
    </source>
</evidence>
<feature type="region of interest" description="Disordered" evidence="1">
    <location>
        <begin position="155"/>
        <end position="217"/>
    </location>
</feature>
<keyword evidence="3" id="KW-1185">Reference proteome</keyword>